<dbReference type="AlphaFoldDB" id="A0A6A9UTJ4"/>
<comment type="caution">
    <text evidence="2">The sequence shown here is derived from an EMBL/GenBank/DDBJ whole genome shotgun (WGS) entry which is preliminary data.</text>
</comment>
<name>A0A6A9UTJ4_9ACTN</name>
<dbReference type="EMBL" id="WPCU01000001">
    <property type="protein sequence ID" value="MVA74507.1"/>
    <property type="molecule type" value="Genomic_DNA"/>
</dbReference>
<proteinExistence type="predicted"/>
<evidence type="ECO:0000256" key="1">
    <source>
        <dbReference type="SAM" id="Phobius"/>
    </source>
</evidence>
<gene>
    <name evidence="2" type="ORF">GC722_00425</name>
</gene>
<dbReference type="RefSeq" id="WP_156606986.1">
    <property type="nucleotide sequence ID" value="NZ_WPCU01000001.1"/>
</dbReference>
<feature type="transmembrane region" description="Helical" evidence="1">
    <location>
        <begin position="34"/>
        <end position="53"/>
    </location>
</feature>
<evidence type="ECO:0000313" key="2">
    <source>
        <dbReference type="EMBL" id="MVA74507.1"/>
    </source>
</evidence>
<dbReference type="Proteomes" id="UP000435304">
    <property type="component" value="Unassembled WGS sequence"/>
</dbReference>
<sequence length="63" mass="6303">MPGWVPVVLLVLSPLVLVAGVVELLRADGSGDTVTAALGLLVGLVCGVVGWLGRPRPSGRGDA</sequence>
<evidence type="ECO:0000313" key="3">
    <source>
        <dbReference type="Proteomes" id="UP000435304"/>
    </source>
</evidence>
<keyword evidence="1" id="KW-0472">Membrane</keyword>
<keyword evidence="1" id="KW-0812">Transmembrane</keyword>
<keyword evidence="1" id="KW-1133">Transmembrane helix</keyword>
<protein>
    <submittedName>
        <fullName evidence="2">Uncharacterized protein</fullName>
    </submittedName>
</protein>
<reference evidence="2 3" key="1">
    <citation type="submission" date="2019-12" db="EMBL/GenBank/DDBJ databases">
        <title>Auraticoccus cholistani sp. nov., an actinomycete isolated from soil of Cholistan desert.</title>
        <authorList>
            <person name="Cheema M.T."/>
        </authorList>
    </citation>
    <scope>NUCLEOTIDE SEQUENCE [LARGE SCALE GENOMIC DNA]</scope>
    <source>
        <strain evidence="2 3">F435</strain>
    </source>
</reference>
<keyword evidence="3" id="KW-1185">Reference proteome</keyword>
<organism evidence="2 3">
    <name type="scientific">Auraticoccus cholistanensis</name>
    <dbReference type="NCBI Taxonomy" id="2656650"/>
    <lineage>
        <taxon>Bacteria</taxon>
        <taxon>Bacillati</taxon>
        <taxon>Actinomycetota</taxon>
        <taxon>Actinomycetes</taxon>
        <taxon>Propionibacteriales</taxon>
        <taxon>Propionibacteriaceae</taxon>
        <taxon>Auraticoccus</taxon>
    </lineage>
</organism>
<accession>A0A6A9UTJ4</accession>